<feature type="domain" description="PPM-type phosphatase" evidence="2">
    <location>
        <begin position="11"/>
        <end position="242"/>
    </location>
</feature>
<evidence type="ECO:0000259" key="2">
    <source>
        <dbReference type="PROSITE" id="PS51746"/>
    </source>
</evidence>
<dbReference type="Proteomes" id="UP000538196">
    <property type="component" value="Unassembled WGS sequence"/>
</dbReference>
<evidence type="ECO:0000313" key="4">
    <source>
        <dbReference type="Proteomes" id="UP000538196"/>
    </source>
</evidence>
<proteinExistence type="predicted"/>
<dbReference type="AlphaFoldDB" id="A0A7W4UTB8"/>
<feature type="compositionally biased region" description="Acidic residues" evidence="1">
    <location>
        <begin position="261"/>
        <end position="271"/>
    </location>
</feature>
<dbReference type="Pfam" id="PF13672">
    <property type="entry name" value="PP2C_2"/>
    <property type="match status" value="1"/>
</dbReference>
<dbReference type="EMBL" id="JACHVP010000001">
    <property type="protein sequence ID" value="MBB2965373.1"/>
    <property type="molecule type" value="Genomic_DNA"/>
</dbReference>
<protein>
    <submittedName>
        <fullName evidence="3">Protein phosphatase</fullName>
        <ecNumber evidence="3">3.1.3.16</ecNumber>
    </submittedName>
</protein>
<dbReference type="CDD" id="cd00143">
    <property type="entry name" value="PP2Cc"/>
    <property type="match status" value="1"/>
</dbReference>
<dbReference type="SMART" id="SM00332">
    <property type="entry name" value="PP2Cc"/>
    <property type="match status" value="1"/>
</dbReference>
<feature type="region of interest" description="Disordered" evidence="1">
    <location>
        <begin position="245"/>
        <end position="271"/>
    </location>
</feature>
<sequence>MTAVVSGVQLSADARSDVGRRRAANEDSCLAIAPVFAVADGMGGHEAGAQASAEVVGALRDTLCIGGPVDLMQVSTAIDEASRRTAALAATTARGAGSTLSGVILVVHEGRPHWLIVNVGDSRVYRLIGGFLEQLTVDHSLVQERIDAGVLRDDERATAPDKNVITRALGSVDARADSWLMPVTTGERLLVCSDGLHGELSDEQLREILVAGGRPSATTAALIQAANRAGGRDNVTAVVVDVLAGGDPGTAGPADTREPSEWTDDGDTVPV</sequence>
<evidence type="ECO:0000313" key="3">
    <source>
        <dbReference type="EMBL" id="MBB2965373.1"/>
    </source>
</evidence>
<reference evidence="3 4" key="1">
    <citation type="submission" date="2020-08" db="EMBL/GenBank/DDBJ databases">
        <title>Sequencing the genomes of 1000 actinobacteria strains.</title>
        <authorList>
            <person name="Klenk H.-P."/>
        </authorList>
    </citation>
    <scope>NUCLEOTIDE SEQUENCE [LARGE SCALE GENOMIC DNA]</scope>
    <source>
        <strain evidence="3 4">DSM 20146</strain>
    </source>
</reference>
<dbReference type="PROSITE" id="PS51746">
    <property type="entry name" value="PPM_2"/>
    <property type="match status" value="1"/>
</dbReference>
<dbReference type="SUPFAM" id="SSF81606">
    <property type="entry name" value="PP2C-like"/>
    <property type="match status" value="1"/>
</dbReference>
<keyword evidence="4" id="KW-1185">Reference proteome</keyword>
<dbReference type="EC" id="3.1.3.16" evidence="3"/>
<evidence type="ECO:0000256" key="1">
    <source>
        <dbReference type="SAM" id="MobiDB-lite"/>
    </source>
</evidence>
<dbReference type="Gene3D" id="3.60.40.10">
    <property type="entry name" value="PPM-type phosphatase domain"/>
    <property type="match status" value="1"/>
</dbReference>
<dbReference type="RefSeq" id="WP_021756691.1">
    <property type="nucleotide sequence ID" value="NZ_JACHVP010000001.1"/>
</dbReference>
<dbReference type="PANTHER" id="PTHR47992">
    <property type="entry name" value="PROTEIN PHOSPHATASE"/>
    <property type="match status" value="1"/>
</dbReference>
<gene>
    <name evidence="3" type="ORF">FHX33_000105</name>
</gene>
<comment type="caution">
    <text evidence="3">The sequence shown here is derived from an EMBL/GenBank/DDBJ whole genome shotgun (WGS) entry which is preliminary data.</text>
</comment>
<dbReference type="InterPro" id="IPR015655">
    <property type="entry name" value="PP2C"/>
</dbReference>
<organism evidence="3 4">
    <name type="scientific">Leifsonia aquatica</name>
    <name type="common">Corynebacterium aquaticum</name>
    <dbReference type="NCBI Taxonomy" id="144185"/>
    <lineage>
        <taxon>Bacteria</taxon>
        <taxon>Bacillati</taxon>
        <taxon>Actinomycetota</taxon>
        <taxon>Actinomycetes</taxon>
        <taxon>Micrococcales</taxon>
        <taxon>Microbacteriaceae</taxon>
        <taxon>Leifsonia</taxon>
    </lineage>
</organism>
<dbReference type="InterPro" id="IPR001932">
    <property type="entry name" value="PPM-type_phosphatase-like_dom"/>
</dbReference>
<dbReference type="InterPro" id="IPR036457">
    <property type="entry name" value="PPM-type-like_dom_sf"/>
</dbReference>
<name>A0A7W4UTB8_LEIAQ</name>
<dbReference type="SMART" id="SM00331">
    <property type="entry name" value="PP2C_SIG"/>
    <property type="match status" value="1"/>
</dbReference>
<dbReference type="GO" id="GO:0004722">
    <property type="term" value="F:protein serine/threonine phosphatase activity"/>
    <property type="evidence" value="ECO:0007669"/>
    <property type="project" value="UniProtKB-EC"/>
</dbReference>
<keyword evidence="3" id="KW-0378">Hydrolase</keyword>
<accession>A0A7W4UTB8</accession>